<evidence type="ECO:0000256" key="1">
    <source>
        <dbReference type="ARBA" id="ARBA00004123"/>
    </source>
</evidence>
<evidence type="ECO:0000256" key="3">
    <source>
        <dbReference type="ARBA" id="ARBA00023242"/>
    </source>
</evidence>
<evidence type="ECO:0000313" key="6">
    <source>
        <dbReference type="EMBL" id="GFH53424.1"/>
    </source>
</evidence>
<feature type="compositionally biased region" description="Basic and acidic residues" evidence="4">
    <location>
        <begin position="67"/>
        <end position="88"/>
    </location>
</feature>
<dbReference type="Pfam" id="PF00447">
    <property type="entry name" value="HSF_DNA-bind"/>
    <property type="match status" value="1"/>
</dbReference>
<dbReference type="AlphaFoldDB" id="A0AAD3CX06"/>
<sequence>MSSSDNSEGNNKTDDPYERMLVFLTGKRSEDRKSKEKAIRFPVKLMYIIQCGDYNHLIDWFEEANDPFKDNDTPGESKEKREEHESNRRTVSVIEKNSGLYGDDEVKNDDSGDNHKKDNEGNELNSNNLPPPQSTAFIIYDKAAFETHVLPAIFKERKFNSFERKLYRWGFAKQKTTRRRSTPDFSLKTSFYDSSSSSIYEHPYFCKGDYATASTIACSGSEVKRYKQMQKDKKKQIPKRRRGSKISTTVSSILSNNTETSPAIAPTDRKIAAAENIDNASSTIRTRPPPKDNQLYLEQEDHWNALYLSALRSSNEEEEEEKKKKKKLASLDCKSGHEEEDDEGPVTFVGPSRFREEFMSTAMMASCLDDEEQRTEERAQTFGLHVAASQHVRDQSLGETNSSTMTNMLLQEQDSILLQHLRRRRNGRQIILEMIQRSYQN</sequence>
<organism evidence="6 7">
    <name type="scientific">Chaetoceros tenuissimus</name>
    <dbReference type="NCBI Taxonomy" id="426638"/>
    <lineage>
        <taxon>Eukaryota</taxon>
        <taxon>Sar</taxon>
        <taxon>Stramenopiles</taxon>
        <taxon>Ochrophyta</taxon>
        <taxon>Bacillariophyta</taxon>
        <taxon>Coscinodiscophyceae</taxon>
        <taxon>Chaetocerotophycidae</taxon>
        <taxon>Chaetocerotales</taxon>
        <taxon>Chaetocerotaceae</taxon>
        <taxon>Chaetoceros</taxon>
    </lineage>
</organism>
<accession>A0AAD3CX06</accession>
<feature type="compositionally biased region" description="Basic and acidic residues" evidence="4">
    <location>
        <begin position="104"/>
        <end position="120"/>
    </location>
</feature>
<dbReference type="Proteomes" id="UP001054902">
    <property type="component" value="Unassembled WGS sequence"/>
</dbReference>
<keyword evidence="3" id="KW-0539">Nucleus</keyword>
<evidence type="ECO:0000313" key="7">
    <source>
        <dbReference type="Proteomes" id="UP001054902"/>
    </source>
</evidence>
<feature type="region of interest" description="Disordered" evidence="4">
    <location>
        <begin position="313"/>
        <end position="348"/>
    </location>
</feature>
<reference evidence="6 7" key="1">
    <citation type="journal article" date="2021" name="Sci. Rep.">
        <title>The genome of the diatom Chaetoceros tenuissimus carries an ancient integrated fragment of an extant virus.</title>
        <authorList>
            <person name="Hongo Y."/>
            <person name="Kimura K."/>
            <person name="Takaki Y."/>
            <person name="Yoshida Y."/>
            <person name="Baba S."/>
            <person name="Kobayashi G."/>
            <person name="Nagasaki K."/>
            <person name="Hano T."/>
            <person name="Tomaru Y."/>
        </authorList>
    </citation>
    <scope>NUCLEOTIDE SEQUENCE [LARGE SCALE GENOMIC DNA]</scope>
    <source>
        <strain evidence="6 7">NIES-3715</strain>
    </source>
</reference>
<comment type="subcellular location">
    <subcellularLocation>
        <location evidence="1">Nucleus</location>
    </subcellularLocation>
</comment>
<feature type="domain" description="HSF-type DNA-binding" evidence="5">
    <location>
        <begin position="133"/>
        <end position="216"/>
    </location>
</feature>
<dbReference type="Gene3D" id="1.10.10.10">
    <property type="entry name" value="Winged helix-like DNA-binding domain superfamily/Winged helix DNA-binding domain"/>
    <property type="match status" value="1"/>
</dbReference>
<name>A0AAD3CX06_9STRA</name>
<dbReference type="InterPro" id="IPR000232">
    <property type="entry name" value="HSF_DNA-bd"/>
</dbReference>
<dbReference type="GO" id="GO:0043565">
    <property type="term" value="F:sequence-specific DNA binding"/>
    <property type="evidence" value="ECO:0007669"/>
    <property type="project" value="InterPro"/>
</dbReference>
<dbReference type="InterPro" id="IPR036388">
    <property type="entry name" value="WH-like_DNA-bd_sf"/>
</dbReference>
<dbReference type="SUPFAM" id="SSF46785">
    <property type="entry name" value="Winged helix' DNA-binding domain"/>
    <property type="match status" value="1"/>
</dbReference>
<dbReference type="GO" id="GO:0005634">
    <property type="term" value="C:nucleus"/>
    <property type="evidence" value="ECO:0007669"/>
    <property type="project" value="UniProtKB-SubCell"/>
</dbReference>
<dbReference type="EMBL" id="BLLK01000047">
    <property type="protein sequence ID" value="GFH53424.1"/>
    <property type="molecule type" value="Genomic_DNA"/>
</dbReference>
<comment type="caution">
    <text evidence="6">The sequence shown here is derived from an EMBL/GenBank/DDBJ whole genome shotgun (WGS) entry which is preliminary data.</text>
</comment>
<keyword evidence="2" id="KW-0238">DNA-binding</keyword>
<evidence type="ECO:0000259" key="5">
    <source>
        <dbReference type="Pfam" id="PF00447"/>
    </source>
</evidence>
<feature type="compositionally biased region" description="Basic residues" evidence="4">
    <location>
        <begin position="232"/>
        <end position="244"/>
    </location>
</feature>
<feature type="region of interest" description="Disordered" evidence="4">
    <location>
        <begin position="230"/>
        <end position="264"/>
    </location>
</feature>
<keyword evidence="7" id="KW-1185">Reference proteome</keyword>
<evidence type="ECO:0000256" key="2">
    <source>
        <dbReference type="ARBA" id="ARBA00023125"/>
    </source>
</evidence>
<proteinExistence type="predicted"/>
<dbReference type="InterPro" id="IPR036390">
    <property type="entry name" value="WH_DNA-bd_sf"/>
</dbReference>
<gene>
    <name evidence="6" type="ORF">CTEN210_09900</name>
</gene>
<dbReference type="GO" id="GO:0003700">
    <property type="term" value="F:DNA-binding transcription factor activity"/>
    <property type="evidence" value="ECO:0007669"/>
    <property type="project" value="InterPro"/>
</dbReference>
<feature type="region of interest" description="Disordered" evidence="4">
    <location>
        <begin position="67"/>
        <end position="131"/>
    </location>
</feature>
<protein>
    <recommendedName>
        <fullName evidence="5">HSF-type DNA-binding domain-containing protein</fullName>
    </recommendedName>
</protein>
<feature type="compositionally biased region" description="Polar residues" evidence="4">
    <location>
        <begin position="245"/>
        <end position="261"/>
    </location>
</feature>
<evidence type="ECO:0000256" key="4">
    <source>
        <dbReference type="SAM" id="MobiDB-lite"/>
    </source>
</evidence>